<dbReference type="PANTHER" id="PTHR34271">
    <property type="entry name" value="NUCLEOLAR HISTONE METHYLTRANSFERASE-RELATED PROTEIN"/>
    <property type="match status" value="1"/>
</dbReference>
<dbReference type="Gene3D" id="1.10.8.850">
    <property type="entry name" value="Histone-lysine N methyltransferase , C-terminal domain-like"/>
    <property type="match status" value="1"/>
</dbReference>
<protein>
    <recommendedName>
        <fullName evidence="2">WIYLD domain-containing protein</fullName>
    </recommendedName>
</protein>
<dbReference type="Pfam" id="PF10440">
    <property type="entry name" value="WIYLD"/>
    <property type="match status" value="1"/>
</dbReference>
<feature type="region of interest" description="Disordered" evidence="1">
    <location>
        <begin position="90"/>
        <end position="116"/>
    </location>
</feature>
<sequence>MPVTLSDCKTHPLVFSLSFPMAPNRRSAKKGETRMDAALDAMLPFGFSNRLVRSTVNSLLKVYGGNKGWVFIEDSSYSLLIETLLADPSASPQDGLIETNPGDSAEVTPAGCSNSASNSVNVVDSVSTTSEIGNALPIQSVTHANQLLIEAAIETRKAATISISAEKESECQPAGNSDLGENHEPKSPQLLTTLCRKKRRPCYGWISNDDEEDEELIQLPADSSSISCVERECI</sequence>
<dbReference type="AlphaFoldDB" id="A0AAN9XH46"/>
<proteinExistence type="predicted"/>
<name>A0AAN9XH46_PSOTE</name>
<organism evidence="3 4">
    <name type="scientific">Psophocarpus tetragonolobus</name>
    <name type="common">Winged bean</name>
    <name type="synonym">Dolichos tetragonolobus</name>
    <dbReference type="NCBI Taxonomy" id="3891"/>
    <lineage>
        <taxon>Eukaryota</taxon>
        <taxon>Viridiplantae</taxon>
        <taxon>Streptophyta</taxon>
        <taxon>Embryophyta</taxon>
        <taxon>Tracheophyta</taxon>
        <taxon>Spermatophyta</taxon>
        <taxon>Magnoliopsida</taxon>
        <taxon>eudicotyledons</taxon>
        <taxon>Gunneridae</taxon>
        <taxon>Pentapetalae</taxon>
        <taxon>rosids</taxon>
        <taxon>fabids</taxon>
        <taxon>Fabales</taxon>
        <taxon>Fabaceae</taxon>
        <taxon>Papilionoideae</taxon>
        <taxon>50 kb inversion clade</taxon>
        <taxon>NPAAA clade</taxon>
        <taxon>indigoferoid/millettioid clade</taxon>
        <taxon>Phaseoleae</taxon>
        <taxon>Psophocarpus</taxon>
    </lineage>
</organism>
<evidence type="ECO:0000259" key="2">
    <source>
        <dbReference type="Pfam" id="PF10440"/>
    </source>
</evidence>
<reference evidence="3 4" key="1">
    <citation type="submission" date="2024-01" db="EMBL/GenBank/DDBJ databases">
        <title>The genomes of 5 underutilized Papilionoideae crops provide insights into root nodulation and disease resistanc.</title>
        <authorList>
            <person name="Jiang F."/>
        </authorList>
    </citation>
    <scope>NUCLEOTIDE SEQUENCE [LARGE SCALE GENOMIC DNA]</scope>
    <source>
        <strain evidence="3">DUOXIRENSHENG_FW03</strain>
        <tissue evidence="3">Leaves</tissue>
    </source>
</reference>
<dbReference type="InterPro" id="IPR018848">
    <property type="entry name" value="WIYLD_domain"/>
</dbReference>
<keyword evidence="4" id="KW-1185">Reference proteome</keyword>
<evidence type="ECO:0000313" key="4">
    <source>
        <dbReference type="Proteomes" id="UP001386955"/>
    </source>
</evidence>
<evidence type="ECO:0000313" key="3">
    <source>
        <dbReference type="EMBL" id="KAK7391926.1"/>
    </source>
</evidence>
<evidence type="ECO:0000256" key="1">
    <source>
        <dbReference type="SAM" id="MobiDB-lite"/>
    </source>
</evidence>
<feature type="domain" description="WIYLD" evidence="2">
    <location>
        <begin position="29"/>
        <end position="87"/>
    </location>
</feature>
<gene>
    <name evidence="3" type="ORF">VNO78_20350</name>
</gene>
<dbReference type="InterPro" id="IPR043017">
    <property type="entry name" value="WIYLD_dom_sf"/>
</dbReference>
<accession>A0AAN9XH46</accession>
<dbReference type="Proteomes" id="UP001386955">
    <property type="component" value="Unassembled WGS sequence"/>
</dbReference>
<dbReference type="EMBL" id="JAYMYS010000005">
    <property type="protein sequence ID" value="KAK7391926.1"/>
    <property type="molecule type" value="Genomic_DNA"/>
</dbReference>
<feature type="region of interest" description="Disordered" evidence="1">
    <location>
        <begin position="165"/>
        <end position="187"/>
    </location>
</feature>
<dbReference type="PANTHER" id="PTHR34271:SF1">
    <property type="entry name" value="NUCLEOLAR HISTONE METHYLTRANSFERASE-RELATED PROTEIN"/>
    <property type="match status" value="1"/>
</dbReference>
<comment type="caution">
    <text evidence="3">The sequence shown here is derived from an EMBL/GenBank/DDBJ whole genome shotgun (WGS) entry which is preliminary data.</text>
</comment>